<dbReference type="Pfam" id="PF04633">
    <property type="entry name" value="Herpes_BMRF2"/>
    <property type="match status" value="1"/>
</dbReference>
<protein>
    <submittedName>
        <fullName evidence="3">BMFR2</fullName>
    </submittedName>
</protein>
<evidence type="ECO:0000313" key="4">
    <source>
        <dbReference type="Proteomes" id="UP000679767"/>
    </source>
</evidence>
<sequence length="363" mass="41203">MASPTQPKDSFVEIKFILHAFLVGCLSSCPLITCLLFASSPAYQKSLFQTLIFSWILLGFQVFMFILSFKWPKTSDLSFISTLDPICHILLLATFLVAEFPSISYIMIPSLTFITTSILSMINIMSYQLIYLCPDIYQRYYELGLLTSGLTYTYLLHLGWAKSSVSLVLLFLVFHAGIHSLNAIATHNIFKKALTKCKNNKNICKSPHKTSTIGGMYHNCMVEIWLTVFFLCITVGTVSTFDYRKGLRPPGELCYLIYIGNFCLTGIMLFRGVKTSVLFIIPMAIIACLLHLNIEMTRAVQNCLLNCIYLFFFNAIGYQFYSIRLKAKHNIICPRFTLMLALITNIAVTVPQLVLRTVQKYIC</sequence>
<feature type="transmembrane region" description="Helical" evidence="2">
    <location>
        <begin position="336"/>
        <end position="355"/>
    </location>
</feature>
<keyword evidence="4" id="KW-1185">Reference proteome</keyword>
<feature type="transmembrane region" description="Helical" evidence="2">
    <location>
        <begin position="110"/>
        <end position="131"/>
    </location>
</feature>
<reference evidence="3" key="1">
    <citation type="submission" date="2017-11" db="EMBL/GenBank/DDBJ databases">
        <title>The distinct marsupial branch of gammaherpesviruses includes novel host-derived genes seldom found in other viruses.</title>
        <authorList>
            <person name="Vaz P.K."/>
        </authorList>
    </citation>
    <scope>NUCLEOTIDE SEQUENCE</scope>
    <source>
        <strain evidence="3">V3187/11</strain>
    </source>
</reference>
<feature type="transmembrane region" description="Helical" evidence="2">
    <location>
        <begin position="143"/>
        <end position="160"/>
    </location>
</feature>
<feature type="transmembrane region" description="Helical" evidence="2">
    <location>
        <begin position="276"/>
        <end position="294"/>
    </location>
</feature>
<feature type="transmembrane region" description="Helical" evidence="2">
    <location>
        <begin position="77"/>
        <end position="98"/>
    </location>
</feature>
<evidence type="ECO:0000256" key="1">
    <source>
        <dbReference type="ARBA" id="ARBA00008716"/>
    </source>
</evidence>
<accession>A0A3Q8JCC4</accession>
<keyword evidence="2" id="KW-0812">Transmembrane</keyword>
<evidence type="ECO:0000313" key="3">
    <source>
        <dbReference type="EMBL" id="AZB49156.1"/>
    </source>
</evidence>
<keyword evidence="2" id="KW-1133">Transmembrane helix</keyword>
<keyword evidence="2" id="KW-0472">Membrane</keyword>
<dbReference type="EMBL" id="MG452721">
    <property type="protein sequence ID" value="AZB49156.1"/>
    <property type="molecule type" value="Genomic_DNA"/>
</dbReference>
<dbReference type="KEGG" id="vg:65102710"/>
<comment type="similarity">
    <text evidence="1">Belongs to the herpesviridae BMRF2 family.</text>
</comment>
<proteinExistence type="inferred from homology"/>
<feature type="transmembrane region" description="Helical" evidence="2">
    <location>
        <begin position="167"/>
        <end position="185"/>
    </location>
</feature>
<dbReference type="InterPro" id="IPR006727">
    <property type="entry name" value="Herpes_BMRF2"/>
</dbReference>
<feature type="transmembrane region" description="Helical" evidence="2">
    <location>
        <begin position="16"/>
        <end position="38"/>
    </location>
</feature>
<organism evidence="3">
    <name type="scientific">Vombatid gammaherpesvirus 1</name>
    <dbReference type="NCBI Taxonomy" id="2052651"/>
    <lineage>
        <taxon>Viruses</taxon>
        <taxon>Duplodnaviria</taxon>
        <taxon>Heunggongvirae</taxon>
        <taxon>Peploviricota</taxon>
        <taxon>Herviviricetes</taxon>
        <taxon>Herpesvirales</taxon>
        <taxon>Orthoherpesviridae</taxon>
        <taxon>Gammaherpesvirinae</taxon>
        <taxon>Manticavirus</taxon>
        <taxon>Manticavirus vombatidgamma1</taxon>
    </lineage>
</organism>
<dbReference type="Proteomes" id="UP000679767">
    <property type="component" value="Segment"/>
</dbReference>
<feature type="transmembrane region" description="Helical" evidence="2">
    <location>
        <begin position="303"/>
        <end position="321"/>
    </location>
</feature>
<dbReference type="GeneID" id="65102710"/>
<feature type="transmembrane region" description="Helical" evidence="2">
    <location>
        <begin position="253"/>
        <end position="270"/>
    </location>
</feature>
<name>A0A3Q8JCC4_9GAMA</name>
<gene>
    <name evidence="3" type="primary">ORF58</name>
</gene>
<feature type="transmembrane region" description="Helical" evidence="2">
    <location>
        <begin position="224"/>
        <end position="241"/>
    </location>
</feature>
<evidence type="ECO:0000256" key="2">
    <source>
        <dbReference type="SAM" id="Phobius"/>
    </source>
</evidence>
<feature type="transmembrane region" description="Helical" evidence="2">
    <location>
        <begin position="50"/>
        <end position="71"/>
    </location>
</feature>
<dbReference type="RefSeq" id="YP_010087426.1">
    <property type="nucleotide sequence ID" value="NC_055554.1"/>
</dbReference>